<evidence type="ECO:0000256" key="2">
    <source>
        <dbReference type="ARBA" id="ARBA00007531"/>
    </source>
</evidence>
<dbReference type="InterPro" id="IPR038468">
    <property type="entry name" value="MmpS_C"/>
</dbReference>
<dbReference type="Pfam" id="PF05423">
    <property type="entry name" value="Mycobact_memb"/>
    <property type="match status" value="1"/>
</dbReference>
<dbReference type="Gene3D" id="2.60.40.2880">
    <property type="entry name" value="MmpS1-5, C-terminal soluble domain"/>
    <property type="match status" value="1"/>
</dbReference>
<dbReference type="RefSeq" id="WP_083088727.1">
    <property type="nucleotide sequence ID" value="NZ_AP022583.1"/>
</dbReference>
<evidence type="ECO:0000256" key="1">
    <source>
        <dbReference type="ARBA" id="ARBA00004236"/>
    </source>
</evidence>
<evidence type="ECO:0008006" key="9">
    <source>
        <dbReference type="Google" id="ProtNLM"/>
    </source>
</evidence>
<keyword evidence="6" id="KW-0472">Membrane</keyword>
<evidence type="ECO:0000256" key="3">
    <source>
        <dbReference type="ARBA" id="ARBA00022475"/>
    </source>
</evidence>
<protein>
    <recommendedName>
        <fullName evidence="9">Siderophore export accessory protein MmpS4</fullName>
    </recommendedName>
</protein>
<accession>A0ABX3T2D6</accession>
<keyword evidence="3" id="KW-1003">Cell membrane</keyword>
<keyword evidence="8" id="KW-1185">Reference proteome</keyword>
<reference evidence="7 8" key="1">
    <citation type="submission" date="2017-02" db="EMBL/GenBank/DDBJ databases">
        <title>The new phylogeny of genus Mycobacterium.</title>
        <authorList>
            <person name="Tortoli E."/>
            <person name="Trovato A."/>
            <person name="Cirillo D.M."/>
        </authorList>
    </citation>
    <scope>NUCLEOTIDE SEQUENCE [LARGE SCALE GENOMIC DNA]</scope>
    <source>
        <strain evidence="7 8">DSM 45145</strain>
    </source>
</reference>
<evidence type="ECO:0000256" key="5">
    <source>
        <dbReference type="ARBA" id="ARBA00022989"/>
    </source>
</evidence>
<evidence type="ECO:0000256" key="4">
    <source>
        <dbReference type="ARBA" id="ARBA00022692"/>
    </source>
</evidence>
<proteinExistence type="inferred from homology"/>
<evidence type="ECO:0000313" key="8">
    <source>
        <dbReference type="Proteomes" id="UP000192374"/>
    </source>
</evidence>
<comment type="similarity">
    <text evidence="2">Belongs to the MmpS family.</text>
</comment>
<dbReference type="EMBL" id="MVIC01000032">
    <property type="protein sequence ID" value="ORB12611.1"/>
    <property type="molecule type" value="Genomic_DNA"/>
</dbReference>
<dbReference type="InterPro" id="IPR008693">
    <property type="entry name" value="MmpS"/>
</dbReference>
<dbReference type="Proteomes" id="UP000192374">
    <property type="component" value="Unassembled WGS sequence"/>
</dbReference>
<name>A0ABX3T2D6_9MYCO</name>
<keyword evidence="5" id="KW-1133">Transmembrane helix</keyword>
<evidence type="ECO:0000256" key="6">
    <source>
        <dbReference type="ARBA" id="ARBA00023136"/>
    </source>
</evidence>
<sequence>MRRLWIPLVILVVIASGGFTVTRLHNVFGSEKRPSYADTKTNDTKPFNPKHMTYEVFGPPGTVATISYFDVNADPRRLDNARLPWSVQFATSEATAVGSVAAQGDSNSIGCRIVVDGEVKAERISNEVNAFTFCLLKNG</sequence>
<evidence type="ECO:0000313" key="7">
    <source>
        <dbReference type="EMBL" id="ORB12611.1"/>
    </source>
</evidence>
<keyword evidence="4" id="KW-0812">Transmembrane</keyword>
<comment type="subcellular location">
    <subcellularLocation>
        <location evidence="1">Cell membrane</location>
    </subcellularLocation>
</comment>
<gene>
    <name evidence="7" type="ORF">BST37_15910</name>
</gene>
<organism evidence="7 8">
    <name type="scientific">Mycobacterium noviomagense</name>
    <dbReference type="NCBI Taxonomy" id="459858"/>
    <lineage>
        <taxon>Bacteria</taxon>
        <taxon>Bacillati</taxon>
        <taxon>Actinomycetota</taxon>
        <taxon>Actinomycetes</taxon>
        <taxon>Mycobacteriales</taxon>
        <taxon>Mycobacteriaceae</taxon>
        <taxon>Mycobacterium</taxon>
    </lineage>
</organism>
<comment type="caution">
    <text evidence="7">The sequence shown here is derived from an EMBL/GenBank/DDBJ whole genome shotgun (WGS) entry which is preliminary data.</text>
</comment>